<accession>A0A6B1DNT6</accession>
<dbReference type="Gene3D" id="3.40.50.1820">
    <property type="entry name" value="alpha/beta hydrolase"/>
    <property type="match status" value="1"/>
</dbReference>
<protein>
    <recommendedName>
        <fullName evidence="2">Acetylxylan esterase</fullName>
    </recommendedName>
</protein>
<evidence type="ECO:0008006" key="2">
    <source>
        <dbReference type="Google" id="ProtNLM"/>
    </source>
</evidence>
<dbReference type="EMBL" id="VXPY01000013">
    <property type="protein sequence ID" value="MYD89190.1"/>
    <property type="molecule type" value="Genomic_DNA"/>
</dbReference>
<dbReference type="InterPro" id="IPR029058">
    <property type="entry name" value="AB_hydrolase_fold"/>
</dbReference>
<proteinExistence type="predicted"/>
<sequence length="330" mass="36224">METLYAGRAADLACTADDPHSLLAWQVATRRQAKAMLGIADVPTPRITSRSLLHKRARGLIEEEKWLVETDSAPDIPLYLLRSTASNPRGTLLVFHGHNPSVQTILGNYPSKEEQSEAEGRDGNYAQLLAEAGYLVCSVEQRGFGERQSGTPVQDIPNSCRHQSFFYQMLGRTMVGERCLDGKVALDFLATMENPVSGDIGITGNSGGGTTTLWLAAIDERLAVAVPGCYFCSFKESIMDIRHCECNYVPGSAGRLDMGDLAALIAPRPLRCIQGIMDPIFPIDASRAEFARTRKVYELLEASDRISMSEFETGHAYNAGAAADWFDRWL</sequence>
<gene>
    <name evidence="1" type="ORF">F4Y08_02455</name>
</gene>
<dbReference type="SUPFAM" id="SSF53474">
    <property type="entry name" value="alpha/beta-Hydrolases"/>
    <property type="match status" value="1"/>
</dbReference>
<comment type="caution">
    <text evidence="1">The sequence shown here is derived from an EMBL/GenBank/DDBJ whole genome shotgun (WGS) entry which is preliminary data.</text>
</comment>
<dbReference type="AlphaFoldDB" id="A0A6B1DNT6"/>
<dbReference type="PANTHER" id="PTHR47381">
    <property type="entry name" value="ALPHA/BETA-HYDROLASES SUPERFAMILY PROTEIN"/>
    <property type="match status" value="1"/>
</dbReference>
<organism evidence="1">
    <name type="scientific">Caldilineaceae bacterium SB0662_bin_9</name>
    <dbReference type="NCBI Taxonomy" id="2605258"/>
    <lineage>
        <taxon>Bacteria</taxon>
        <taxon>Bacillati</taxon>
        <taxon>Chloroflexota</taxon>
        <taxon>Caldilineae</taxon>
        <taxon>Caldilineales</taxon>
        <taxon>Caldilineaceae</taxon>
    </lineage>
</organism>
<name>A0A6B1DNT6_9CHLR</name>
<dbReference type="PANTHER" id="PTHR47381:SF3">
    <property type="entry name" value="ALPHA_BETA-HYDROLASES SUPERFAMILY PROTEIN"/>
    <property type="match status" value="1"/>
</dbReference>
<reference evidence="1" key="1">
    <citation type="submission" date="2019-09" db="EMBL/GenBank/DDBJ databases">
        <title>Characterisation of the sponge microbiome using genome-centric metagenomics.</title>
        <authorList>
            <person name="Engelberts J.P."/>
            <person name="Robbins S.J."/>
            <person name="De Goeij J.M."/>
            <person name="Aranda M."/>
            <person name="Bell S.C."/>
            <person name="Webster N.S."/>
        </authorList>
    </citation>
    <scope>NUCLEOTIDE SEQUENCE</scope>
    <source>
        <strain evidence="1">SB0662_bin_9</strain>
    </source>
</reference>
<evidence type="ECO:0000313" key="1">
    <source>
        <dbReference type="EMBL" id="MYD89190.1"/>
    </source>
</evidence>